<evidence type="ECO:0000256" key="3">
    <source>
        <dbReference type="ARBA" id="ARBA00022517"/>
    </source>
</evidence>
<name>A0A139A2B7_GONPJ</name>
<dbReference type="STRING" id="1344416.A0A139A2B7"/>
<keyword evidence="3 5" id="KW-0690">Ribosome biogenesis</keyword>
<evidence type="ECO:0000256" key="6">
    <source>
        <dbReference type="SAM" id="MobiDB-lite"/>
    </source>
</evidence>
<dbReference type="Pfam" id="PF04939">
    <property type="entry name" value="RRS1"/>
    <property type="match status" value="1"/>
</dbReference>
<keyword evidence="4 5" id="KW-0539">Nucleus</keyword>
<dbReference type="GO" id="GO:0042254">
    <property type="term" value="P:ribosome biogenesis"/>
    <property type="evidence" value="ECO:0007669"/>
    <property type="project" value="UniProtKB-KW"/>
</dbReference>
<evidence type="ECO:0000256" key="5">
    <source>
        <dbReference type="RuleBase" id="RU364132"/>
    </source>
</evidence>
<dbReference type="EMBL" id="KQ965812">
    <property type="protein sequence ID" value="KXS10891.1"/>
    <property type="molecule type" value="Genomic_DNA"/>
</dbReference>
<gene>
    <name evidence="7" type="ORF">M427DRAFT_158713</name>
</gene>
<comment type="subcellular location">
    <subcellularLocation>
        <location evidence="1 5">Nucleus</location>
    </subcellularLocation>
</comment>
<comment type="similarity">
    <text evidence="2 5">Belongs to the RRS1 family.</text>
</comment>
<proteinExistence type="inferred from homology"/>
<sequence>MDVDTADAPVSAPFDVQASLDAHRAKYEPLQVTRPIPIALDLGNLLADDPNPLDVPPSSSSLESSLRSNARDCVQFLVNHLFALPTTTAENHVVVNLPAPTTHLPREKPVPKAKPMTRWERFAKTKGIVKQKKSKMVFDEMAGEYRPAYGYKSRNNLVENDWLKEVPASADPMADMFQAERDEKKERIEKNLKRKRRNEEEAAGVARNRAVGVGAPLAHRAVGSAEKAERKAQLDVALAATRKSTASMGNFDKKIAAEKTLKTKGVRKLANLPQSVSDEKSRALKLISKIGTGEPVVNMRKAVGQALGGKKRTAGGDRERPTKRQRKGK</sequence>
<dbReference type="OrthoDB" id="28455at2759"/>
<organism evidence="7 8">
    <name type="scientific">Gonapodya prolifera (strain JEL478)</name>
    <name type="common">Monoblepharis prolifera</name>
    <dbReference type="NCBI Taxonomy" id="1344416"/>
    <lineage>
        <taxon>Eukaryota</taxon>
        <taxon>Fungi</taxon>
        <taxon>Fungi incertae sedis</taxon>
        <taxon>Chytridiomycota</taxon>
        <taxon>Chytridiomycota incertae sedis</taxon>
        <taxon>Monoblepharidomycetes</taxon>
        <taxon>Monoblepharidales</taxon>
        <taxon>Gonapodyaceae</taxon>
        <taxon>Gonapodya</taxon>
    </lineage>
</organism>
<keyword evidence="8" id="KW-1185">Reference proteome</keyword>
<dbReference type="Proteomes" id="UP000070544">
    <property type="component" value="Unassembled WGS sequence"/>
</dbReference>
<reference evidence="7 8" key="1">
    <citation type="journal article" date="2015" name="Genome Biol. Evol.">
        <title>Phylogenomic analyses indicate that early fungi evolved digesting cell walls of algal ancestors of land plants.</title>
        <authorList>
            <person name="Chang Y."/>
            <person name="Wang S."/>
            <person name="Sekimoto S."/>
            <person name="Aerts A.L."/>
            <person name="Choi C."/>
            <person name="Clum A."/>
            <person name="LaButti K.M."/>
            <person name="Lindquist E.A."/>
            <person name="Yee Ngan C."/>
            <person name="Ohm R.A."/>
            <person name="Salamov A.A."/>
            <person name="Grigoriev I.V."/>
            <person name="Spatafora J.W."/>
            <person name="Berbee M.L."/>
        </authorList>
    </citation>
    <scope>NUCLEOTIDE SEQUENCE [LARGE SCALE GENOMIC DNA]</scope>
    <source>
        <strain evidence="7 8">JEL478</strain>
    </source>
</reference>
<evidence type="ECO:0000256" key="2">
    <source>
        <dbReference type="ARBA" id="ARBA00010077"/>
    </source>
</evidence>
<accession>A0A139A2B7</accession>
<dbReference type="OMA" id="ACDKNRI"/>
<dbReference type="InterPro" id="IPR007023">
    <property type="entry name" value="Ribosom_reg"/>
</dbReference>
<dbReference type="AlphaFoldDB" id="A0A139A2B7"/>
<feature type="region of interest" description="Disordered" evidence="6">
    <location>
        <begin position="304"/>
        <end position="329"/>
    </location>
</feature>
<evidence type="ECO:0000313" key="7">
    <source>
        <dbReference type="EMBL" id="KXS10891.1"/>
    </source>
</evidence>
<evidence type="ECO:0000313" key="8">
    <source>
        <dbReference type="Proteomes" id="UP000070544"/>
    </source>
</evidence>
<evidence type="ECO:0000256" key="1">
    <source>
        <dbReference type="ARBA" id="ARBA00004123"/>
    </source>
</evidence>
<dbReference type="GO" id="GO:0005634">
    <property type="term" value="C:nucleus"/>
    <property type="evidence" value="ECO:0007669"/>
    <property type="project" value="UniProtKB-SubCell"/>
</dbReference>
<evidence type="ECO:0000256" key="4">
    <source>
        <dbReference type="ARBA" id="ARBA00023242"/>
    </source>
</evidence>
<protein>
    <recommendedName>
        <fullName evidence="5">Ribosome biogenesis regulatory protein</fullName>
    </recommendedName>
</protein>
<comment type="function">
    <text evidence="5">Involved in ribosomal large subunit assembly.</text>
</comment>